<reference evidence="3 4" key="1">
    <citation type="submission" date="2018-08" db="EMBL/GenBank/DDBJ databases">
        <title>Aphanomyces genome sequencing and annotation.</title>
        <authorList>
            <person name="Minardi D."/>
            <person name="Oidtmann B."/>
            <person name="Van Der Giezen M."/>
            <person name="Studholme D.J."/>
        </authorList>
    </citation>
    <scope>NUCLEOTIDE SEQUENCE [LARGE SCALE GENOMIC DNA]</scope>
    <source>
        <strain evidence="3 4">197901</strain>
    </source>
</reference>
<dbReference type="AlphaFoldDB" id="A0A397EZU5"/>
<proteinExistence type="predicted"/>
<sequence>MVTTHVVIVTLAVSLVAGPLVVAVAAPALVVALVEVPALVVALVVAPVVVALVMAPALVVALVVAPTVVAAVLQMLTKHFRRLQPSLLPLPEYVLQL</sequence>
<dbReference type="Proteomes" id="UP000469452">
    <property type="component" value="Unassembled WGS sequence"/>
</dbReference>
<evidence type="ECO:0000313" key="4">
    <source>
        <dbReference type="Proteomes" id="UP000266196"/>
    </source>
</evidence>
<keyword evidence="1" id="KW-0472">Membrane</keyword>
<dbReference type="EMBL" id="QUTE01011332">
    <property type="protein sequence ID" value="RHZ10233.1"/>
    <property type="molecule type" value="Genomic_DNA"/>
</dbReference>
<evidence type="ECO:0000313" key="5">
    <source>
        <dbReference type="Proteomes" id="UP000469452"/>
    </source>
</evidence>
<feature type="transmembrane region" description="Helical" evidence="1">
    <location>
        <begin position="7"/>
        <end position="34"/>
    </location>
</feature>
<protein>
    <submittedName>
        <fullName evidence="3">Uncharacterized protein</fullName>
    </submittedName>
</protein>
<evidence type="ECO:0000313" key="3">
    <source>
        <dbReference type="EMBL" id="RHZ10233.1"/>
    </source>
</evidence>
<reference evidence="2 5" key="2">
    <citation type="submission" date="2019-06" db="EMBL/GenBank/DDBJ databases">
        <title>Genomics analysis of Aphanomyces spp. identifies a new class of oomycete effector associated with host adaptation.</title>
        <authorList>
            <person name="Gaulin E."/>
        </authorList>
    </citation>
    <scope>NUCLEOTIDE SEQUENCE [LARGE SCALE GENOMIC DNA]</scope>
    <source>
        <strain evidence="2 5">E</strain>
    </source>
</reference>
<name>A0A397EZU5_APHAT</name>
<dbReference type="EMBL" id="VJMI01008375">
    <property type="protein sequence ID" value="KAF0761411.1"/>
    <property type="molecule type" value="Genomic_DNA"/>
</dbReference>
<organism evidence="3 4">
    <name type="scientific">Aphanomyces astaci</name>
    <name type="common">Crayfish plague agent</name>
    <dbReference type="NCBI Taxonomy" id="112090"/>
    <lineage>
        <taxon>Eukaryota</taxon>
        <taxon>Sar</taxon>
        <taxon>Stramenopiles</taxon>
        <taxon>Oomycota</taxon>
        <taxon>Saprolegniomycetes</taxon>
        <taxon>Saprolegniales</taxon>
        <taxon>Verrucalvaceae</taxon>
        <taxon>Aphanomyces</taxon>
    </lineage>
</organism>
<gene>
    <name evidence="2" type="ORF">AaE_003440</name>
    <name evidence="3" type="ORF">DYB31_009497</name>
</gene>
<comment type="caution">
    <text evidence="3">The sequence shown here is derived from an EMBL/GenBank/DDBJ whole genome shotgun (WGS) entry which is preliminary data.</text>
</comment>
<dbReference type="Proteomes" id="UP000266196">
    <property type="component" value="Unassembled WGS sequence"/>
</dbReference>
<evidence type="ECO:0000313" key="2">
    <source>
        <dbReference type="EMBL" id="KAF0761411.1"/>
    </source>
</evidence>
<evidence type="ECO:0000256" key="1">
    <source>
        <dbReference type="SAM" id="Phobius"/>
    </source>
</evidence>
<feature type="transmembrane region" description="Helical" evidence="1">
    <location>
        <begin position="40"/>
        <end position="73"/>
    </location>
</feature>
<keyword evidence="1" id="KW-0812">Transmembrane</keyword>
<keyword evidence="1" id="KW-1133">Transmembrane helix</keyword>
<accession>A0A397EZU5</accession>